<dbReference type="PANTHER" id="PTHR11803">
    <property type="entry name" value="2-IMINOBUTANOATE/2-IMINOPROPANOATE DEAMINASE RIDA"/>
    <property type="match status" value="1"/>
</dbReference>
<comment type="caution">
    <text evidence="2">The sequence shown here is derived from an EMBL/GenBank/DDBJ whole genome shotgun (WGS) entry which is preliminary data.</text>
</comment>
<gene>
    <name evidence="2" type="ORF">FF100_32825</name>
</gene>
<dbReference type="AlphaFoldDB" id="A0A5C4L7K3"/>
<protein>
    <submittedName>
        <fullName evidence="2">RidA family protein</fullName>
    </submittedName>
</protein>
<dbReference type="Pfam" id="PF01042">
    <property type="entry name" value="Ribonuc_L-PSP"/>
    <property type="match status" value="1"/>
</dbReference>
<evidence type="ECO:0000313" key="3">
    <source>
        <dbReference type="Proteomes" id="UP000305267"/>
    </source>
</evidence>
<organism evidence="2 3">
    <name type="scientific">Methylobacterium terricola</name>
    <dbReference type="NCBI Taxonomy" id="2583531"/>
    <lineage>
        <taxon>Bacteria</taxon>
        <taxon>Pseudomonadati</taxon>
        <taxon>Pseudomonadota</taxon>
        <taxon>Alphaproteobacteria</taxon>
        <taxon>Hyphomicrobiales</taxon>
        <taxon>Methylobacteriaceae</taxon>
        <taxon>Methylobacterium</taxon>
    </lineage>
</organism>
<accession>A0A5C4L7K3</accession>
<comment type="similarity">
    <text evidence="1">Belongs to the RutC family.</text>
</comment>
<sequence>MTIRNPAGRAAPETYHHGIEVSGPTRTLYIAGQIGTLTDGSIPPGIADQADAVFANMKLVLDEAGMTFADIVKTTVFLTDPADRAGFSAVRARYFASAKPASTLLYVAGLARPEMVVEVEAIAVAAT</sequence>
<name>A0A5C4L7K3_9HYPH</name>
<dbReference type="GO" id="GO:0019239">
    <property type="term" value="F:deaminase activity"/>
    <property type="evidence" value="ECO:0007669"/>
    <property type="project" value="TreeGrafter"/>
</dbReference>
<dbReference type="SUPFAM" id="SSF55298">
    <property type="entry name" value="YjgF-like"/>
    <property type="match status" value="1"/>
</dbReference>
<dbReference type="OrthoDB" id="9799840at2"/>
<dbReference type="CDD" id="cd00448">
    <property type="entry name" value="YjgF_YER057c_UK114_family"/>
    <property type="match status" value="1"/>
</dbReference>
<reference evidence="2 3" key="1">
    <citation type="submission" date="2019-06" db="EMBL/GenBank/DDBJ databases">
        <title>Genome of Methylobacterium sp. 17Sr1-39.</title>
        <authorList>
            <person name="Seo T."/>
        </authorList>
    </citation>
    <scope>NUCLEOTIDE SEQUENCE [LARGE SCALE GENOMIC DNA]</scope>
    <source>
        <strain evidence="2 3">17Sr1-39</strain>
    </source>
</reference>
<dbReference type="InterPro" id="IPR006175">
    <property type="entry name" value="YjgF/YER057c/UK114"/>
</dbReference>
<dbReference type="GO" id="GO:0005829">
    <property type="term" value="C:cytosol"/>
    <property type="evidence" value="ECO:0007669"/>
    <property type="project" value="TreeGrafter"/>
</dbReference>
<evidence type="ECO:0000256" key="1">
    <source>
        <dbReference type="ARBA" id="ARBA00010552"/>
    </source>
</evidence>
<proteinExistence type="inferred from homology"/>
<keyword evidence="3" id="KW-1185">Reference proteome</keyword>
<dbReference type="Gene3D" id="3.30.1330.40">
    <property type="entry name" value="RutC-like"/>
    <property type="match status" value="1"/>
</dbReference>
<dbReference type="PANTHER" id="PTHR11803:SF58">
    <property type="entry name" value="PROTEIN HMF1-RELATED"/>
    <property type="match status" value="1"/>
</dbReference>
<evidence type="ECO:0000313" key="2">
    <source>
        <dbReference type="EMBL" id="TNC07307.1"/>
    </source>
</evidence>
<dbReference type="InterPro" id="IPR035959">
    <property type="entry name" value="RutC-like_sf"/>
</dbReference>
<dbReference type="EMBL" id="VDDA01000037">
    <property type="protein sequence ID" value="TNC07307.1"/>
    <property type="molecule type" value="Genomic_DNA"/>
</dbReference>
<dbReference type="Proteomes" id="UP000305267">
    <property type="component" value="Unassembled WGS sequence"/>
</dbReference>